<sequence>MATGKAPISGGFAIVCALWFVAMVVIAFVADNFWTTVLSSLALVAIALVNWRGFKRHDREYRERMERLDERLGRGT</sequence>
<keyword evidence="1" id="KW-0472">Membrane</keyword>
<comment type="caution">
    <text evidence="2">The sequence shown here is derived from an EMBL/GenBank/DDBJ whole genome shotgun (WGS) entry which is preliminary data.</text>
</comment>
<evidence type="ECO:0000313" key="2">
    <source>
        <dbReference type="EMBL" id="GAA1768296.1"/>
    </source>
</evidence>
<feature type="transmembrane region" description="Helical" evidence="1">
    <location>
        <begin position="36"/>
        <end position="54"/>
    </location>
</feature>
<feature type="transmembrane region" description="Helical" evidence="1">
    <location>
        <begin position="12"/>
        <end position="30"/>
    </location>
</feature>
<evidence type="ECO:0008006" key="4">
    <source>
        <dbReference type="Google" id="ProtNLM"/>
    </source>
</evidence>
<dbReference type="RefSeq" id="WP_344123543.1">
    <property type="nucleotide sequence ID" value="NZ_BAAAOA010000037.1"/>
</dbReference>
<accession>A0ABP4X1V2</accession>
<organism evidence="2 3">
    <name type="scientific">Kocuria aegyptia</name>
    <dbReference type="NCBI Taxonomy" id="330943"/>
    <lineage>
        <taxon>Bacteria</taxon>
        <taxon>Bacillati</taxon>
        <taxon>Actinomycetota</taxon>
        <taxon>Actinomycetes</taxon>
        <taxon>Micrococcales</taxon>
        <taxon>Micrococcaceae</taxon>
        <taxon>Kocuria</taxon>
    </lineage>
</organism>
<reference evidence="3" key="1">
    <citation type="journal article" date="2019" name="Int. J. Syst. Evol. Microbiol.">
        <title>The Global Catalogue of Microorganisms (GCM) 10K type strain sequencing project: providing services to taxonomists for standard genome sequencing and annotation.</title>
        <authorList>
            <consortium name="The Broad Institute Genomics Platform"/>
            <consortium name="The Broad Institute Genome Sequencing Center for Infectious Disease"/>
            <person name="Wu L."/>
            <person name="Ma J."/>
        </authorList>
    </citation>
    <scope>NUCLEOTIDE SEQUENCE [LARGE SCALE GENOMIC DNA]</scope>
    <source>
        <strain evidence="3">JCM 14735</strain>
    </source>
</reference>
<evidence type="ECO:0000256" key="1">
    <source>
        <dbReference type="SAM" id="Phobius"/>
    </source>
</evidence>
<protein>
    <recommendedName>
        <fullName evidence="4">DUF4229 domain-containing protein</fullName>
    </recommendedName>
</protein>
<name>A0ABP4X1V2_9MICC</name>
<evidence type="ECO:0000313" key="3">
    <source>
        <dbReference type="Proteomes" id="UP001501204"/>
    </source>
</evidence>
<proteinExistence type="predicted"/>
<gene>
    <name evidence="2" type="ORF">GCM10009767_28240</name>
</gene>
<dbReference type="Proteomes" id="UP001501204">
    <property type="component" value="Unassembled WGS sequence"/>
</dbReference>
<keyword evidence="3" id="KW-1185">Reference proteome</keyword>
<dbReference type="EMBL" id="BAAAOA010000037">
    <property type="protein sequence ID" value="GAA1768296.1"/>
    <property type="molecule type" value="Genomic_DNA"/>
</dbReference>
<keyword evidence="1" id="KW-0812">Transmembrane</keyword>
<keyword evidence="1" id="KW-1133">Transmembrane helix</keyword>